<sequence length="249" mass="28231">MADIIRARYREHYDVCFLDLEKAFLRLHIASPKRPVNESSIDSFANLVDGLIVLNYYDDLILMASLCGSNFPAEKCDDLRTVPAACRHLGLLWKITDDRLMVRLGGDYLRHWFGSSPGGSRRSAWDKQWTLNQQQTQAYQYALSTIDAACLVADDESLWPELNDPSRVLLEACAGSFQLRDREKRWHINHAYGLLTFPYKTSSSHRCLRSLWIDEETLTQETGSSPEVSLFSSTRLPPVCGPVCVSGLI</sequence>
<dbReference type="InParanoid" id="C5LLX9"/>
<protein>
    <submittedName>
        <fullName evidence="1">Uncharacterized protein</fullName>
    </submittedName>
</protein>
<dbReference type="RefSeq" id="XP_002769633.1">
    <property type="nucleotide sequence ID" value="XM_002769587.1"/>
</dbReference>
<keyword evidence="2" id="KW-1185">Reference proteome</keyword>
<dbReference type="AlphaFoldDB" id="C5LLX9"/>
<dbReference type="EMBL" id="GG683299">
    <property type="protein sequence ID" value="EER02351.1"/>
    <property type="molecule type" value="Genomic_DNA"/>
</dbReference>
<gene>
    <name evidence="1" type="ORF">Pmar_PMAR006673</name>
</gene>
<name>C5LLX9_PERM5</name>
<organism evidence="2">
    <name type="scientific">Perkinsus marinus (strain ATCC 50983 / TXsc)</name>
    <dbReference type="NCBI Taxonomy" id="423536"/>
    <lineage>
        <taxon>Eukaryota</taxon>
        <taxon>Sar</taxon>
        <taxon>Alveolata</taxon>
        <taxon>Perkinsozoa</taxon>
        <taxon>Perkinsea</taxon>
        <taxon>Perkinsida</taxon>
        <taxon>Perkinsidae</taxon>
        <taxon>Perkinsus</taxon>
    </lineage>
</organism>
<evidence type="ECO:0000313" key="2">
    <source>
        <dbReference type="Proteomes" id="UP000007800"/>
    </source>
</evidence>
<accession>C5LLX9</accession>
<evidence type="ECO:0000313" key="1">
    <source>
        <dbReference type="EMBL" id="EER02351.1"/>
    </source>
</evidence>
<dbReference type="Proteomes" id="UP000007800">
    <property type="component" value="Unassembled WGS sequence"/>
</dbReference>
<dbReference type="PROSITE" id="PS50231">
    <property type="entry name" value="RICIN_B_LECTIN"/>
    <property type="match status" value="1"/>
</dbReference>
<proteinExistence type="predicted"/>
<dbReference type="GeneID" id="9055419"/>
<reference evidence="1 2" key="1">
    <citation type="submission" date="2008-07" db="EMBL/GenBank/DDBJ databases">
        <authorList>
            <person name="El-Sayed N."/>
            <person name="Caler E."/>
            <person name="Inman J."/>
            <person name="Amedeo P."/>
            <person name="Hass B."/>
            <person name="Wortman J."/>
        </authorList>
    </citation>
    <scope>NUCLEOTIDE SEQUENCE [LARGE SCALE GENOMIC DNA]</scope>
    <source>
        <strain evidence="2">ATCC 50983 / TXsc</strain>
    </source>
</reference>